<reference evidence="2 3" key="1">
    <citation type="submission" date="2019-08" db="EMBL/GenBank/DDBJ databases">
        <authorList>
            <person name="Herpell B J."/>
        </authorList>
    </citation>
    <scope>NUCLEOTIDE SEQUENCE [LARGE SCALE GENOMIC DNA]</scope>
    <source>
        <strain evidence="3">Msb3</strain>
    </source>
</reference>
<name>A0A5Q4ZT10_9BURK</name>
<proteinExistence type="predicted"/>
<evidence type="ECO:0000313" key="3">
    <source>
        <dbReference type="Proteomes" id="UP000325811"/>
    </source>
</evidence>
<keyword evidence="1" id="KW-0812">Transmembrane</keyword>
<dbReference type="KEGG" id="pdio:PDMSB3_1022.1"/>
<evidence type="ECO:0000256" key="1">
    <source>
        <dbReference type="SAM" id="Phobius"/>
    </source>
</evidence>
<evidence type="ECO:0000313" key="2">
    <source>
        <dbReference type="EMBL" id="VVD32320.1"/>
    </source>
</evidence>
<organism evidence="2 3">
    <name type="scientific">Paraburkholderia dioscoreae</name>
    <dbReference type="NCBI Taxonomy" id="2604047"/>
    <lineage>
        <taxon>Bacteria</taxon>
        <taxon>Pseudomonadati</taxon>
        <taxon>Pseudomonadota</taxon>
        <taxon>Betaproteobacteria</taxon>
        <taxon>Burkholderiales</taxon>
        <taxon>Burkholderiaceae</taxon>
        <taxon>Paraburkholderia</taxon>
    </lineage>
</organism>
<keyword evidence="1" id="KW-0472">Membrane</keyword>
<keyword evidence="1" id="KW-1133">Transmembrane helix</keyword>
<feature type="transmembrane region" description="Helical" evidence="1">
    <location>
        <begin position="47"/>
        <end position="68"/>
    </location>
</feature>
<dbReference type="AlphaFoldDB" id="A0A5Q4ZT10"/>
<feature type="transmembrane region" description="Helical" evidence="1">
    <location>
        <begin position="21"/>
        <end position="41"/>
    </location>
</feature>
<dbReference type="Proteomes" id="UP000325811">
    <property type="component" value="Chromosome II"/>
</dbReference>
<sequence>MPAAKLGRRSQFRLRPMRLKHVRFALYSRLVVIFSSCYWPAAGDTTLGVASVLLLFGALVPDVELLFVPLGRPEFGGLLAVPLSERVAPGVP</sequence>
<protein>
    <submittedName>
        <fullName evidence="2">Uncharacterized protein</fullName>
    </submittedName>
</protein>
<keyword evidence="3" id="KW-1185">Reference proteome</keyword>
<accession>A0A5Q4ZT10</accession>
<dbReference type="EMBL" id="LR699554">
    <property type="protein sequence ID" value="VVD32320.1"/>
    <property type="molecule type" value="Genomic_DNA"/>
</dbReference>
<gene>
    <name evidence="2" type="ORF">PDMSB3_1022</name>
</gene>